<organism evidence="1 2">
    <name type="scientific">Candidatus Methylobacter favarea</name>
    <dbReference type="NCBI Taxonomy" id="2707345"/>
    <lineage>
        <taxon>Bacteria</taxon>
        <taxon>Pseudomonadati</taxon>
        <taxon>Pseudomonadota</taxon>
        <taxon>Gammaproteobacteria</taxon>
        <taxon>Methylococcales</taxon>
        <taxon>Methylococcaceae</taxon>
        <taxon>Methylobacter</taxon>
    </lineage>
</organism>
<evidence type="ECO:0000313" key="2">
    <source>
        <dbReference type="Proteomes" id="UP000494216"/>
    </source>
</evidence>
<gene>
    <name evidence="1" type="ORF">METHB2_110049</name>
</gene>
<name>A0A8S0WM75_9GAMM</name>
<proteinExistence type="predicted"/>
<evidence type="ECO:0000313" key="1">
    <source>
        <dbReference type="EMBL" id="CAA9889550.1"/>
    </source>
</evidence>
<sequence>MSARFRYGDGNKIRHGQNGIALDKIAEEIEAQDSQWLNITPYHAQTIPELADYHKHPFDRLLII</sequence>
<dbReference type="AlphaFoldDB" id="A0A8S0WM75"/>
<protein>
    <submittedName>
        <fullName evidence="1">Uncharacterized protein</fullName>
    </submittedName>
</protein>
<keyword evidence="2" id="KW-1185">Reference proteome</keyword>
<accession>A0A8S0WM75</accession>
<dbReference type="EMBL" id="CADCXN010000013">
    <property type="protein sequence ID" value="CAA9889550.1"/>
    <property type="molecule type" value="Genomic_DNA"/>
</dbReference>
<dbReference type="Proteomes" id="UP000494216">
    <property type="component" value="Unassembled WGS sequence"/>
</dbReference>
<reference evidence="1 2" key="1">
    <citation type="submission" date="2020-02" db="EMBL/GenBank/DDBJ databases">
        <authorList>
            <person name="Hogendoorn C."/>
        </authorList>
    </citation>
    <scope>NUCLEOTIDE SEQUENCE [LARGE SCALE GENOMIC DNA]</scope>
    <source>
        <strain evidence="1">METHB21</strain>
    </source>
</reference>
<comment type="caution">
    <text evidence="1">The sequence shown here is derived from an EMBL/GenBank/DDBJ whole genome shotgun (WGS) entry which is preliminary data.</text>
</comment>